<name>A0A6M0SAU3_9CYAN</name>
<organism evidence="1 2">
    <name type="scientific">Adonisia turfae CCMR0082</name>
    <dbReference type="NCBI Taxonomy" id="2304604"/>
    <lineage>
        <taxon>Bacteria</taxon>
        <taxon>Bacillati</taxon>
        <taxon>Cyanobacteriota</taxon>
        <taxon>Adonisia</taxon>
        <taxon>Adonisia turfae</taxon>
    </lineage>
</organism>
<dbReference type="EMBL" id="QZCE01000002">
    <property type="protein sequence ID" value="NEZ65584.1"/>
    <property type="molecule type" value="Genomic_DNA"/>
</dbReference>
<dbReference type="RefSeq" id="WP_163666791.1">
    <property type="nucleotide sequence ID" value="NZ_QZCE01000002.1"/>
</dbReference>
<gene>
    <name evidence="1" type="ORF">D0962_22980</name>
</gene>
<comment type="caution">
    <text evidence="1">The sequence shown here is derived from an EMBL/GenBank/DDBJ whole genome shotgun (WGS) entry which is preliminary data.</text>
</comment>
<dbReference type="InterPro" id="IPR007169">
    <property type="entry name" value="RemA-like"/>
</dbReference>
<dbReference type="Proteomes" id="UP000473574">
    <property type="component" value="Unassembled WGS sequence"/>
</dbReference>
<protein>
    <submittedName>
        <fullName evidence="1">DUF370 domain-containing protein</fullName>
    </submittedName>
</protein>
<dbReference type="Pfam" id="PF04025">
    <property type="entry name" value="RemA-like"/>
    <property type="match status" value="1"/>
</dbReference>
<sequence length="95" mass="10257">MSDDATNKEPPKGCVHIGHGVYINPSRVLAVMPIESAPVKRMQNGANHSDTLIDATYGRKTRCLMVLDASTDKSLICVASPMESETLAKRLNNAC</sequence>
<evidence type="ECO:0000313" key="1">
    <source>
        <dbReference type="EMBL" id="NEZ65584.1"/>
    </source>
</evidence>
<dbReference type="PANTHER" id="PTHR38449">
    <property type="entry name" value="REGULATORY PROTEIN TM_1690-RELATED"/>
    <property type="match status" value="1"/>
</dbReference>
<dbReference type="AlphaFoldDB" id="A0A6M0SAU3"/>
<evidence type="ECO:0000313" key="2">
    <source>
        <dbReference type="Proteomes" id="UP000473574"/>
    </source>
</evidence>
<proteinExistence type="predicted"/>
<dbReference type="PANTHER" id="PTHR38449:SF1">
    <property type="entry name" value="REGULATORY PROTEIN SSL2874-RELATED"/>
    <property type="match status" value="1"/>
</dbReference>
<reference evidence="1 2" key="1">
    <citation type="journal article" date="2020" name="Microb. Ecol.">
        <title>Ecogenomics of the Marine Benthic Filamentous Cyanobacterium Adonisia.</title>
        <authorList>
            <person name="Walter J.M."/>
            <person name="Coutinho F.H."/>
            <person name="Leomil L."/>
            <person name="Hargreaves P.I."/>
            <person name="Campeao M.E."/>
            <person name="Vieira V.V."/>
            <person name="Silva B.S."/>
            <person name="Fistarol G.O."/>
            <person name="Salomon P.S."/>
            <person name="Sawabe T."/>
            <person name="Mino S."/>
            <person name="Hosokawa M."/>
            <person name="Miyashita H."/>
            <person name="Maruyama F."/>
            <person name="van Verk M.C."/>
            <person name="Dutilh B.E."/>
            <person name="Thompson C.C."/>
            <person name="Thompson F.L."/>
        </authorList>
    </citation>
    <scope>NUCLEOTIDE SEQUENCE [LARGE SCALE GENOMIC DNA]</scope>
    <source>
        <strain evidence="1 2">CCMR0082</strain>
    </source>
</reference>
<accession>A0A6M0SAU3</accession>